<dbReference type="Proteomes" id="UP001474421">
    <property type="component" value="Unassembled WGS sequence"/>
</dbReference>
<proteinExistence type="inferred from homology"/>
<dbReference type="AlphaFoldDB" id="A0AAW1BT87"/>
<comment type="caution">
    <text evidence="8">The sequence shown here is derived from an EMBL/GenBank/DDBJ whole genome shotgun (WGS) entry which is preliminary data.</text>
</comment>
<feature type="transmembrane region" description="Helical" evidence="7">
    <location>
        <begin position="75"/>
        <end position="96"/>
    </location>
</feature>
<evidence type="ECO:0000256" key="5">
    <source>
        <dbReference type="ARBA" id="ARBA00023136"/>
    </source>
</evidence>
<dbReference type="PANTHER" id="PTHR14409">
    <property type="entry name" value="MANNOSIDASE, BETA A, LYSOSOMAL-LIKE, MANBAL PROTEIN"/>
    <property type="match status" value="1"/>
</dbReference>
<keyword evidence="4 7" id="KW-1133">Transmembrane helix</keyword>
<comment type="subcellular location">
    <subcellularLocation>
        <location evidence="1">Membrane</location>
        <topology evidence="1">Single-pass membrane protein</topology>
    </subcellularLocation>
</comment>
<dbReference type="GO" id="GO:0016020">
    <property type="term" value="C:membrane"/>
    <property type="evidence" value="ECO:0007669"/>
    <property type="project" value="UniProtKB-SubCell"/>
</dbReference>
<organism evidence="8 9">
    <name type="scientific">Crotalus adamanteus</name>
    <name type="common">Eastern diamondback rattlesnake</name>
    <dbReference type="NCBI Taxonomy" id="8729"/>
    <lineage>
        <taxon>Eukaryota</taxon>
        <taxon>Metazoa</taxon>
        <taxon>Chordata</taxon>
        <taxon>Craniata</taxon>
        <taxon>Vertebrata</taxon>
        <taxon>Euteleostomi</taxon>
        <taxon>Lepidosauria</taxon>
        <taxon>Squamata</taxon>
        <taxon>Bifurcata</taxon>
        <taxon>Unidentata</taxon>
        <taxon>Episquamata</taxon>
        <taxon>Toxicofera</taxon>
        <taxon>Serpentes</taxon>
        <taxon>Colubroidea</taxon>
        <taxon>Viperidae</taxon>
        <taxon>Crotalinae</taxon>
        <taxon>Crotalus</taxon>
    </lineage>
</organism>
<name>A0AAW1BT87_CROAD</name>
<evidence type="ECO:0000256" key="1">
    <source>
        <dbReference type="ARBA" id="ARBA00004167"/>
    </source>
</evidence>
<sequence length="139" mass="15207">MVSDASNPSDLTIKSGKTSQRAGERLNKGRRYLGKTLLPAVAKGGSTSWGIGSASGNEIGFELEKQGKPTFMENILHYGLFFGAIFQLICVLAIILPVPKTYKMDTECFETKSAEVVKKPKIAAISVNKKLKKETKKKR</sequence>
<feature type="region of interest" description="Disordered" evidence="6">
    <location>
        <begin position="1"/>
        <end position="25"/>
    </location>
</feature>
<evidence type="ECO:0000313" key="9">
    <source>
        <dbReference type="Proteomes" id="UP001474421"/>
    </source>
</evidence>
<feature type="compositionally biased region" description="Polar residues" evidence="6">
    <location>
        <begin position="1"/>
        <end position="21"/>
    </location>
</feature>
<reference evidence="8 9" key="1">
    <citation type="journal article" date="2024" name="Proc. Natl. Acad. Sci. U.S.A.">
        <title>The genetic regulatory architecture and epigenomic basis for age-related changes in rattlesnake venom.</title>
        <authorList>
            <person name="Hogan M.P."/>
            <person name="Holding M.L."/>
            <person name="Nystrom G.S."/>
            <person name="Colston T.J."/>
            <person name="Bartlett D.A."/>
            <person name="Mason A.J."/>
            <person name="Ellsworth S.A."/>
            <person name="Rautsaw R.M."/>
            <person name="Lawrence K.C."/>
            <person name="Strickland J.L."/>
            <person name="He B."/>
            <person name="Fraser P."/>
            <person name="Margres M.J."/>
            <person name="Gilbert D.M."/>
            <person name="Gibbs H.L."/>
            <person name="Parkinson C.L."/>
            <person name="Rokyta D.R."/>
        </authorList>
    </citation>
    <scope>NUCLEOTIDE SEQUENCE [LARGE SCALE GENOMIC DNA]</scope>
    <source>
        <strain evidence="8">DRR0105</strain>
    </source>
</reference>
<dbReference type="EMBL" id="JAOTOJ010000003">
    <property type="protein sequence ID" value="KAK9404732.1"/>
    <property type="molecule type" value="Genomic_DNA"/>
</dbReference>
<evidence type="ECO:0000256" key="4">
    <source>
        <dbReference type="ARBA" id="ARBA00022989"/>
    </source>
</evidence>
<dbReference type="PANTHER" id="PTHR14409:SF0">
    <property type="entry name" value="PROTEIN MANBAL"/>
    <property type="match status" value="1"/>
</dbReference>
<keyword evidence="5 7" id="KW-0472">Membrane</keyword>
<keyword evidence="3 7" id="KW-0812">Transmembrane</keyword>
<accession>A0AAW1BT87</accession>
<evidence type="ECO:0000256" key="6">
    <source>
        <dbReference type="SAM" id="MobiDB-lite"/>
    </source>
</evidence>
<gene>
    <name evidence="8" type="ORF">NXF25_009559</name>
</gene>
<keyword evidence="9" id="KW-1185">Reference proteome</keyword>
<evidence type="ECO:0000313" key="8">
    <source>
        <dbReference type="EMBL" id="KAK9404732.1"/>
    </source>
</evidence>
<evidence type="ECO:0000256" key="7">
    <source>
        <dbReference type="SAM" id="Phobius"/>
    </source>
</evidence>
<dbReference type="InterPro" id="IPR009621">
    <property type="entry name" value="UPF0239"/>
</dbReference>
<comment type="similarity">
    <text evidence="2">Belongs to the UPF0239 family.</text>
</comment>
<evidence type="ECO:0000256" key="3">
    <source>
        <dbReference type="ARBA" id="ARBA00022692"/>
    </source>
</evidence>
<protein>
    <submittedName>
        <fullName evidence="8">Protein MANBAL</fullName>
    </submittedName>
</protein>
<dbReference type="Pfam" id="PF06783">
    <property type="entry name" value="UPF0239"/>
    <property type="match status" value="1"/>
</dbReference>
<evidence type="ECO:0000256" key="2">
    <source>
        <dbReference type="ARBA" id="ARBA00006839"/>
    </source>
</evidence>